<dbReference type="OMA" id="EIFEANC"/>
<evidence type="ECO:0000256" key="9">
    <source>
        <dbReference type="ARBA" id="ARBA00023242"/>
    </source>
</evidence>
<feature type="region of interest" description="Disordered" evidence="10">
    <location>
        <begin position="244"/>
        <end position="293"/>
    </location>
</feature>
<keyword evidence="5" id="KW-0479">Metal-binding</keyword>
<proteinExistence type="inferred from homology"/>
<protein>
    <recommendedName>
        <fullName evidence="11">HhH-GPD domain-containing protein</fullName>
    </recommendedName>
</protein>
<dbReference type="GO" id="GO:0046872">
    <property type="term" value="F:metal ion binding"/>
    <property type="evidence" value="ECO:0007669"/>
    <property type="project" value="UniProtKB-KW"/>
</dbReference>
<accession>A0A803KUQ4</accession>
<feature type="compositionally biased region" description="Polar residues" evidence="10">
    <location>
        <begin position="559"/>
        <end position="572"/>
    </location>
</feature>
<dbReference type="InterPro" id="IPR023170">
    <property type="entry name" value="HhH_base_excis_C"/>
</dbReference>
<feature type="compositionally biased region" description="Polar residues" evidence="10">
    <location>
        <begin position="244"/>
        <end position="261"/>
    </location>
</feature>
<evidence type="ECO:0000256" key="3">
    <source>
        <dbReference type="ARBA" id="ARBA00005646"/>
    </source>
</evidence>
<reference evidence="12" key="1">
    <citation type="journal article" date="2017" name="Nature">
        <title>The genome of Chenopodium quinoa.</title>
        <authorList>
            <person name="Jarvis D.E."/>
            <person name="Ho Y.S."/>
            <person name="Lightfoot D.J."/>
            <person name="Schmoeckel S.M."/>
            <person name="Li B."/>
            <person name="Borm T.J.A."/>
            <person name="Ohyanagi H."/>
            <person name="Mineta K."/>
            <person name="Michell C.T."/>
            <person name="Saber N."/>
            <person name="Kharbatia N.M."/>
            <person name="Rupper R.R."/>
            <person name="Sharp A.R."/>
            <person name="Dally N."/>
            <person name="Boughton B.A."/>
            <person name="Woo Y.H."/>
            <person name="Gao G."/>
            <person name="Schijlen E.G.W.M."/>
            <person name="Guo X."/>
            <person name="Momin A.A."/>
            <person name="Negrao S."/>
            <person name="Al-Babili S."/>
            <person name="Gehring C."/>
            <person name="Roessner U."/>
            <person name="Jung C."/>
            <person name="Murphy K."/>
            <person name="Arold S.T."/>
            <person name="Gojobori T."/>
            <person name="van der Linden C.G."/>
            <person name="van Loo E.N."/>
            <person name="Jellen E.N."/>
            <person name="Maughan P.J."/>
            <person name="Tester M."/>
        </authorList>
    </citation>
    <scope>NUCLEOTIDE SEQUENCE [LARGE SCALE GENOMIC DNA]</scope>
    <source>
        <strain evidence="12">cv. PI 614886</strain>
    </source>
</reference>
<feature type="compositionally biased region" description="Polar residues" evidence="10">
    <location>
        <begin position="1565"/>
        <end position="1583"/>
    </location>
</feature>
<evidence type="ECO:0000313" key="13">
    <source>
        <dbReference type="Proteomes" id="UP000596660"/>
    </source>
</evidence>
<feature type="region of interest" description="Disordered" evidence="10">
    <location>
        <begin position="1012"/>
        <end position="1102"/>
    </location>
</feature>
<evidence type="ECO:0000256" key="4">
    <source>
        <dbReference type="ARBA" id="ARBA00022485"/>
    </source>
</evidence>
<feature type="region of interest" description="Disordered" evidence="10">
    <location>
        <begin position="709"/>
        <end position="793"/>
    </location>
</feature>
<gene>
    <name evidence="12" type="primary">LOC110713130</name>
</gene>
<dbReference type="Pfam" id="PF15628">
    <property type="entry name" value="RRM_DME"/>
    <property type="match status" value="1"/>
</dbReference>
<reference evidence="12" key="2">
    <citation type="submission" date="2021-03" db="UniProtKB">
        <authorList>
            <consortium name="EnsemblPlants"/>
        </authorList>
    </citation>
    <scope>IDENTIFICATION</scope>
</reference>
<keyword evidence="6" id="KW-0408">Iron</keyword>
<dbReference type="Pfam" id="PF15629">
    <property type="entry name" value="Perm-CXXC"/>
    <property type="match status" value="1"/>
</dbReference>
<comment type="cofactor">
    <cofactor evidence="1">
        <name>[4Fe-4S] cluster</name>
        <dbReference type="ChEBI" id="CHEBI:49883"/>
    </cofactor>
</comment>
<comment type="subcellular location">
    <subcellularLocation>
        <location evidence="2">Nucleus</location>
    </subcellularLocation>
</comment>
<evidence type="ECO:0000256" key="6">
    <source>
        <dbReference type="ARBA" id="ARBA00023004"/>
    </source>
</evidence>
<dbReference type="Proteomes" id="UP000596660">
    <property type="component" value="Unplaced"/>
</dbReference>
<evidence type="ECO:0000259" key="11">
    <source>
        <dbReference type="SMART" id="SM00478"/>
    </source>
</evidence>
<keyword evidence="9" id="KW-0539">Nucleus</keyword>
<feature type="compositionally biased region" description="Polar residues" evidence="10">
    <location>
        <begin position="1080"/>
        <end position="1102"/>
    </location>
</feature>
<keyword evidence="8" id="KW-0238">DNA-binding</keyword>
<evidence type="ECO:0000313" key="12">
    <source>
        <dbReference type="EnsemblPlants" id="AUR62002762-RA:cds"/>
    </source>
</evidence>
<comment type="similarity">
    <text evidence="3">Belongs to the DNA glycosylase family. DEMETER subfamily.</text>
</comment>
<feature type="compositionally biased region" description="Basic residues" evidence="10">
    <location>
        <begin position="352"/>
        <end position="362"/>
    </location>
</feature>
<dbReference type="FunFam" id="1.10.1670.10:FF:000004">
    <property type="entry name" value="DNA glycosylase/AP lyase ROS1"/>
    <property type="match status" value="1"/>
</dbReference>
<dbReference type="InterPro" id="IPR026960">
    <property type="entry name" value="RVT-Znf"/>
</dbReference>
<dbReference type="SUPFAM" id="SSF48150">
    <property type="entry name" value="DNA-glycosylase"/>
    <property type="match status" value="1"/>
</dbReference>
<dbReference type="PANTHER" id="PTHR46213">
    <property type="entry name" value="TRANSCRIPTIONAL ACTIVATOR DEMETER"/>
    <property type="match status" value="1"/>
</dbReference>
<feature type="compositionally biased region" description="Polar residues" evidence="10">
    <location>
        <begin position="318"/>
        <end position="335"/>
    </location>
</feature>
<feature type="compositionally biased region" description="Basic and acidic residues" evidence="10">
    <location>
        <begin position="381"/>
        <end position="391"/>
    </location>
</feature>
<dbReference type="GO" id="GO:0005634">
    <property type="term" value="C:nucleus"/>
    <property type="evidence" value="ECO:0007669"/>
    <property type="project" value="UniProtKB-SubCell"/>
</dbReference>
<evidence type="ECO:0000256" key="5">
    <source>
        <dbReference type="ARBA" id="ARBA00022723"/>
    </source>
</evidence>
<dbReference type="GO" id="GO:0035514">
    <property type="term" value="F:DNA demethylase activity"/>
    <property type="evidence" value="ECO:0007669"/>
    <property type="project" value="InterPro"/>
</dbReference>
<feature type="compositionally biased region" description="Basic residues" evidence="10">
    <location>
        <begin position="370"/>
        <end position="379"/>
    </location>
</feature>
<dbReference type="PANTHER" id="PTHR46213:SF13">
    <property type="entry name" value="DEMETER-LIKE PROTEIN 2-RELATED"/>
    <property type="match status" value="1"/>
</dbReference>
<dbReference type="Pfam" id="PF13966">
    <property type="entry name" value="zf-RVT"/>
    <property type="match status" value="1"/>
</dbReference>
<feature type="compositionally biased region" description="Basic and acidic residues" evidence="10">
    <location>
        <begin position="1014"/>
        <end position="1025"/>
    </location>
</feature>
<dbReference type="GO" id="GO:0051539">
    <property type="term" value="F:4 iron, 4 sulfur cluster binding"/>
    <property type="evidence" value="ECO:0007669"/>
    <property type="project" value="UniProtKB-KW"/>
</dbReference>
<dbReference type="GO" id="GO:0003677">
    <property type="term" value="F:DNA binding"/>
    <property type="evidence" value="ECO:0007669"/>
    <property type="project" value="UniProtKB-KW"/>
</dbReference>
<dbReference type="GO" id="GO:0003906">
    <property type="term" value="F:DNA-(apurinic or apyrimidinic site) endonuclease activity"/>
    <property type="evidence" value="ECO:0007669"/>
    <property type="project" value="UniProtKB-ARBA"/>
</dbReference>
<feature type="compositionally biased region" description="Polar residues" evidence="10">
    <location>
        <begin position="1044"/>
        <end position="1069"/>
    </location>
</feature>
<keyword evidence="13" id="KW-1185">Reference proteome</keyword>
<dbReference type="InterPro" id="IPR028924">
    <property type="entry name" value="Perm-CXXC"/>
</dbReference>
<evidence type="ECO:0000256" key="7">
    <source>
        <dbReference type="ARBA" id="ARBA00023014"/>
    </source>
</evidence>
<feature type="region of interest" description="Disordered" evidence="10">
    <location>
        <begin position="316"/>
        <end position="439"/>
    </location>
</feature>
<dbReference type="SMART" id="SM00478">
    <property type="entry name" value="ENDO3c"/>
    <property type="match status" value="1"/>
</dbReference>
<organism evidence="12 13">
    <name type="scientific">Chenopodium quinoa</name>
    <name type="common">Quinoa</name>
    <dbReference type="NCBI Taxonomy" id="63459"/>
    <lineage>
        <taxon>Eukaryota</taxon>
        <taxon>Viridiplantae</taxon>
        <taxon>Streptophyta</taxon>
        <taxon>Embryophyta</taxon>
        <taxon>Tracheophyta</taxon>
        <taxon>Spermatophyta</taxon>
        <taxon>Magnoliopsida</taxon>
        <taxon>eudicotyledons</taxon>
        <taxon>Gunneridae</taxon>
        <taxon>Pentapetalae</taxon>
        <taxon>Caryophyllales</taxon>
        <taxon>Chenopodiaceae</taxon>
        <taxon>Chenopodioideae</taxon>
        <taxon>Atripliceae</taxon>
        <taxon>Chenopodium</taxon>
    </lineage>
</organism>
<dbReference type="GO" id="GO:0019104">
    <property type="term" value="F:DNA N-glycosylase activity"/>
    <property type="evidence" value="ECO:0007669"/>
    <property type="project" value="InterPro"/>
</dbReference>
<evidence type="ECO:0000256" key="2">
    <source>
        <dbReference type="ARBA" id="ARBA00004123"/>
    </source>
</evidence>
<dbReference type="EnsemblPlants" id="AUR62002762-RA">
    <property type="protein sequence ID" value="AUR62002762-RA:cds"/>
    <property type="gene ID" value="AUR62002762"/>
</dbReference>
<feature type="compositionally biased region" description="Polar residues" evidence="10">
    <location>
        <begin position="543"/>
        <end position="552"/>
    </location>
</feature>
<dbReference type="Gene3D" id="1.10.1670.10">
    <property type="entry name" value="Helix-hairpin-Helix base-excision DNA repair enzymes (C-terminal)"/>
    <property type="match status" value="1"/>
</dbReference>
<evidence type="ECO:0000256" key="1">
    <source>
        <dbReference type="ARBA" id="ARBA00001966"/>
    </source>
</evidence>
<feature type="region of interest" description="Disordered" evidence="10">
    <location>
        <begin position="1194"/>
        <end position="1217"/>
    </location>
</feature>
<dbReference type="SMART" id="SM00525">
    <property type="entry name" value="FES"/>
    <property type="match status" value="1"/>
</dbReference>
<evidence type="ECO:0000256" key="8">
    <source>
        <dbReference type="ARBA" id="ARBA00023125"/>
    </source>
</evidence>
<keyword evidence="7" id="KW-0411">Iron-sulfur</keyword>
<dbReference type="InterPro" id="IPR003265">
    <property type="entry name" value="HhH-GPD_domain"/>
</dbReference>
<dbReference type="Gramene" id="AUR62002762-RA">
    <property type="protein sequence ID" value="AUR62002762-RA:cds"/>
    <property type="gene ID" value="AUR62002762"/>
</dbReference>
<dbReference type="InterPro" id="IPR003651">
    <property type="entry name" value="Endonuclease3_FeS-loop_motif"/>
</dbReference>
<feature type="domain" description="HhH-GPD" evidence="11">
    <location>
        <begin position="1363"/>
        <end position="1504"/>
    </location>
</feature>
<evidence type="ECO:0000256" key="10">
    <source>
        <dbReference type="SAM" id="MobiDB-lite"/>
    </source>
</evidence>
<feature type="compositionally biased region" description="Polar residues" evidence="10">
    <location>
        <begin position="281"/>
        <end position="293"/>
    </location>
</feature>
<keyword evidence="4" id="KW-0004">4Fe-4S</keyword>
<dbReference type="GO" id="GO:0006284">
    <property type="term" value="P:base-excision repair"/>
    <property type="evidence" value="ECO:0007669"/>
    <property type="project" value="InterPro"/>
</dbReference>
<dbReference type="CDD" id="cd00056">
    <property type="entry name" value="ENDO3c"/>
    <property type="match status" value="1"/>
</dbReference>
<feature type="region of interest" description="Disordered" evidence="10">
    <location>
        <begin position="541"/>
        <end position="574"/>
    </location>
</feature>
<feature type="compositionally biased region" description="Basic and acidic residues" evidence="10">
    <location>
        <begin position="1194"/>
        <end position="1208"/>
    </location>
</feature>
<sequence>MENYKGKSIPIVNDFGINGPWIPFTPLNPHLGPINENGDVGNYLSAFSQQNNHAQTLLSYSGTPPSINNGISSIPSSSSNTNHHQHLRYDDGGRLMQRRGLEYYLPAWNSQGMRTNVAYPWTNPTAAAAQGSYISDYPYLSSWESSMPWTQNGIGDGTFPAASASAAAMEQFETMSYTGLLCSNDISGLGLGMGSEAVYQGWDYNQYLGGYNTDVYGNPIYNPIFQREMQSCASPHQYQSVYDANSSQDTKHANGNYSNFAPATPDSRWRIDSNEAPGNSPFGTYQRSTEQNRLPEQVKQVAAAVMINVHNVQEGVTIPNTQESSTGKVSMTVENHNPDKGSDQVIDLNKTPQKKTRRRKYTPKVLSEKKPKHTPKPKTPKPTDPKEDTQVKRKYVRKNKVNTPLETATEGEQTPAGATEAGVSTPTGETEARNSKQSGLVAKSCRKSLNFDLNGQAESNFPHMPNGYLHVVPQPNMCDTTLRMGQELMVETSKVCTAYELNYTQHQELKKYLSLPTKDYQNNTQPDLINLSKEIDEGHHSLLGNNTEVSSRNEAHLAQSPNSSPCASSNEQKISRGSKRRNYCMADIAAGSVDAANHCTFWQPNHSNFGNATTGELHTFLFPEIFKKKRTEKVQRPHIPSMPSTTATSEDINLVADTQNHSRVYPTTSKYYCNPASYSNNAVSHNHAELLMGSVEDTVQPLDSWTDMAKLKKKKRSKGTTRVSDLAPLRGKPGPKGPRKKTSNTSEHASTEALEVDSTPKPRSKRESRKQNSSNKRDLILYDANQPARKATGSVPALPWVRTSSSSIEDLTEGMKLLDINREGYSFSLQEQNALVPYKAKKVKNARNGLVVYGREGTIVPFDGPFDPVRKRHQRPKVDLDDETTKVWKLLLENSDNKGVDGTDEDKARWWANERSVFHGRVDSFIARMRLVQGDRRFTPWKGSVLDSVIGVFLTQNVADHLSSSAFMKMAAHFPLKSEGSESTLSVESTTTTALAVEPNICIIEPEKSITWNEKTDSEEKDVVSSKEVTGRAPGSVSPKDYSSENSQKTPNNSTVDNANSQTTETETASVLGDDRANDDATSSQDLQHSAVSSQNTINSPNLQTAGTMSIFSENYSNTQPLVTGSQSNYFDCSTLSVSRLKMAESPFLNEPYSQTQQDPLECINHVTISSLESQGFCANNDQLNLNFQLPDVDRRSPHISRKDENSKPTEQSNLTTESAVHHFAQEKSSDSIPRSFPDNNHSFHVLEGDNMVMHSQKQSMKEPSHDVSSANVQTSSNWKSAKLKNEVTTDVTESTAELKRASNDLKIIEKISEQKYASGGISAMTNASAGESEKGKAEVKANAFDWDSLRKQVEPNGIKKERTANTRDSADWEAVRHADVNEIAETIKARGMSIKLAGRIKRLLDRLVKDHGSIDMEWLRDIPPDKTKEYLLSVKGLGLKSVECVRLLTLHHLAFPVDTNVGRIAVRLGWVPLQPLPESLQLHLLELYPILASIQKYLWPRLCKLDQKTLYELHYHLITFGKVFCTKQQPNCNACPMRGDCRHFASAFANARFALPRPEERSIMPSSGGSSAHPNSQASTNPLLLPPSYSQSNCVNGAPISAVSSSPLALHYQQTQLERQSEIRNCEPIVEVPASPEPLPEQEQTLCDIEDTFYDDPNEIPIVKIHMEPLSQTLENCRDRNSSALVALTPEAASIPTPKLKNISRLRTEHHVYELPDTHPLLKGLGKREPDDPCSYLLAIWTPGETASSIEPPERKCHSEDPSILCNEETCSYCNSQRESNSHSVRGTLLIPCRTAMRGSFPLNGTYFQVNEVFADHESSINPIAVPRTLLWNLPRRMVYFGTSIPTIFRGLTTADIQRCFWRGFVCVRGFDRKRRAPRPLIARLHFPASKTKGAKGIRKNVGNGATIDVWKDPWVPSLPNFRVVSRRNSNDDNPSTVRDLMVDRSWNLAVLNSNFSALEVKEIVNIPIPLFDSSDSWSWHWSKNGCFSVKSTYHLLSMEHAQSKASNSNPPIAFDWKCIWNSDLPPKIKNFCWRAIRGVLAARVSLLHRGMSVDSVCPMCGDAQETILHMLVFCEEAKLLWYLSPLRLEVGKYNGSTFAEWCGG</sequence>
<dbReference type="InterPro" id="IPR044811">
    <property type="entry name" value="DME/ROS1"/>
</dbReference>
<feature type="region of interest" description="Disordered" evidence="10">
    <location>
        <begin position="1561"/>
        <end position="1583"/>
    </location>
</feature>
<dbReference type="InterPro" id="IPR011257">
    <property type="entry name" value="DNA_glycosylase"/>
</dbReference>
<dbReference type="GO" id="GO:0141166">
    <property type="term" value="P:chromosomal 5-methylcytosine DNA demethylation pathway"/>
    <property type="evidence" value="ECO:0007669"/>
    <property type="project" value="InterPro"/>
</dbReference>
<name>A0A803KUQ4_CHEQI</name>
<dbReference type="InterPro" id="IPR028925">
    <property type="entry name" value="RRM_DME"/>
</dbReference>